<sequence length="332" mass="38079">MKIISPIASGNGAHVVHKMLAENIKNYQLISYHPYRTLFPPSLFSVGKNIKADLVHTYADYGYFHAHRNVPLFLTFHGFALDNFMRPYLTRLQNLHRLTDLKLFTALSLKRADYISAVSQYTANKVKKELNLNQEIKVIYNGVDHQRFIPSEKRIKQSNKIKVLFCGNLGLRKGTHWLPLIAEKLPKNIVIQYTSGLRNIPASYSHSNLQCLGKVNYLDMHQIYQQADIFLFPSVREGFGLVIAEAMSCGLPVVSSNCSAIPELVHHERGGILCEIGNIQQFVDGIKMLAENPPLRKEYGEYNREKVCQKFTLMRMALEYREYFDEALSIRQ</sequence>
<gene>
    <name evidence="4" type="ORF">ABVT43_05875</name>
</gene>
<protein>
    <submittedName>
        <fullName evidence="4">Glycosyltransferase family 4 protein</fullName>
        <ecNumber evidence="4">2.4.-.-</ecNumber>
    </submittedName>
</protein>
<keyword evidence="4" id="KW-0328">Glycosyltransferase</keyword>
<organism evidence="4 5">
    <name type="scientific">Aliikangiella maris</name>
    <dbReference type="NCBI Taxonomy" id="3162458"/>
    <lineage>
        <taxon>Bacteria</taxon>
        <taxon>Pseudomonadati</taxon>
        <taxon>Pseudomonadota</taxon>
        <taxon>Gammaproteobacteria</taxon>
        <taxon>Oceanospirillales</taxon>
        <taxon>Pleioneaceae</taxon>
        <taxon>Aliikangiella</taxon>
    </lineage>
</organism>
<evidence type="ECO:0000313" key="4">
    <source>
        <dbReference type="EMBL" id="MET1254648.1"/>
    </source>
</evidence>
<evidence type="ECO:0000259" key="3">
    <source>
        <dbReference type="Pfam" id="PF13439"/>
    </source>
</evidence>
<dbReference type="EMBL" id="JBEVCJ010000005">
    <property type="protein sequence ID" value="MET1254648.1"/>
    <property type="molecule type" value="Genomic_DNA"/>
</dbReference>
<feature type="domain" description="Glycosyltransferase subfamily 4-like N-terminal" evidence="3">
    <location>
        <begin position="27"/>
        <end position="147"/>
    </location>
</feature>
<reference evidence="4 5" key="1">
    <citation type="submission" date="2024-06" db="EMBL/GenBank/DDBJ databases">
        <authorList>
            <person name="Li F."/>
        </authorList>
    </citation>
    <scope>NUCLEOTIDE SEQUENCE [LARGE SCALE GENOMIC DNA]</scope>
    <source>
        <strain evidence="4 5">GXAS 311</strain>
    </source>
</reference>
<dbReference type="EC" id="2.4.-.-" evidence="4"/>
<dbReference type="CDD" id="cd03801">
    <property type="entry name" value="GT4_PimA-like"/>
    <property type="match status" value="1"/>
</dbReference>
<proteinExistence type="predicted"/>
<dbReference type="RefSeq" id="WP_353874224.1">
    <property type="nucleotide sequence ID" value="NZ_JBEVCJ010000005.1"/>
</dbReference>
<keyword evidence="1 4" id="KW-0808">Transferase</keyword>
<dbReference type="Pfam" id="PF13439">
    <property type="entry name" value="Glyco_transf_4"/>
    <property type="match status" value="1"/>
</dbReference>
<comment type="caution">
    <text evidence="4">The sequence shown here is derived from an EMBL/GenBank/DDBJ whole genome shotgun (WGS) entry which is preliminary data.</text>
</comment>
<dbReference type="PANTHER" id="PTHR46401:SF2">
    <property type="entry name" value="GLYCOSYLTRANSFERASE WBBK-RELATED"/>
    <property type="match status" value="1"/>
</dbReference>
<dbReference type="Pfam" id="PF00534">
    <property type="entry name" value="Glycos_transf_1"/>
    <property type="match status" value="1"/>
</dbReference>
<accession>A0ABV2BSC6</accession>
<dbReference type="InterPro" id="IPR028098">
    <property type="entry name" value="Glyco_trans_4-like_N"/>
</dbReference>
<feature type="domain" description="Glycosyl transferase family 1" evidence="2">
    <location>
        <begin position="155"/>
        <end position="305"/>
    </location>
</feature>
<evidence type="ECO:0000259" key="2">
    <source>
        <dbReference type="Pfam" id="PF00534"/>
    </source>
</evidence>
<evidence type="ECO:0000256" key="1">
    <source>
        <dbReference type="ARBA" id="ARBA00022679"/>
    </source>
</evidence>
<dbReference type="Gene3D" id="3.40.50.2000">
    <property type="entry name" value="Glycogen Phosphorylase B"/>
    <property type="match status" value="2"/>
</dbReference>
<name>A0ABV2BSC6_9GAMM</name>
<dbReference type="Proteomes" id="UP001548189">
    <property type="component" value="Unassembled WGS sequence"/>
</dbReference>
<dbReference type="InterPro" id="IPR001296">
    <property type="entry name" value="Glyco_trans_1"/>
</dbReference>
<dbReference type="GO" id="GO:0016757">
    <property type="term" value="F:glycosyltransferase activity"/>
    <property type="evidence" value="ECO:0007669"/>
    <property type="project" value="UniProtKB-KW"/>
</dbReference>
<dbReference type="SUPFAM" id="SSF53756">
    <property type="entry name" value="UDP-Glycosyltransferase/glycogen phosphorylase"/>
    <property type="match status" value="1"/>
</dbReference>
<evidence type="ECO:0000313" key="5">
    <source>
        <dbReference type="Proteomes" id="UP001548189"/>
    </source>
</evidence>
<dbReference type="PANTHER" id="PTHR46401">
    <property type="entry name" value="GLYCOSYLTRANSFERASE WBBK-RELATED"/>
    <property type="match status" value="1"/>
</dbReference>
<keyword evidence="5" id="KW-1185">Reference proteome</keyword>